<evidence type="ECO:0000313" key="2">
    <source>
        <dbReference type="EMBL" id="AEV29303.1"/>
    </source>
</evidence>
<organism evidence="2 3">
    <name type="scientific">Sphaerochaeta pleomorpha (strain ATCC BAA-1885 / DSM 22778 / Grapes)</name>
    <dbReference type="NCBI Taxonomy" id="158190"/>
    <lineage>
        <taxon>Bacteria</taxon>
        <taxon>Pseudomonadati</taxon>
        <taxon>Spirochaetota</taxon>
        <taxon>Spirochaetia</taxon>
        <taxon>Spirochaetales</taxon>
        <taxon>Sphaerochaetaceae</taxon>
        <taxon>Sphaerochaeta</taxon>
    </lineage>
</organism>
<dbReference type="EMBL" id="CP003155">
    <property type="protein sequence ID" value="AEV29303.1"/>
    <property type="molecule type" value="Genomic_DNA"/>
</dbReference>
<dbReference type="Pfam" id="PF07977">
    <property type="entry name" value="FabA"/>
    <property type="match status" value="1"/>
</dbReference>
<dbReference type="KEGG" id="sgp:SpiGrapes_1492"/>
<gene>
    <name evidence="2" type="ordered locus">SpiGrapes_1492</name>
</gene>
<dbReference type="HOGENOM" id="CLU_078912_3_3_12"/>
<dbReference type="CDD" id="cd01288">
    <property type="entry name" value="FabZ"/>
    <property type="match status" value="1"/>
</dbReference>
<dbReference type="Proteomes" id="UP000005632">
    <property type="component" value="Chromosome"/>
</dbReference>
<dbReference type="PANTHER" id="PTHR30272:SF1">
    <property type="entry name" value="3-HYDROXYACYL-[ACYL-CARRIER-PROTEIN] DEHYDRATASE"/>
    <property type="match status" value="1"/>
</dbReference>
<keyword evidence="1" id="KW-0456">Lyase</keyword>
<dbReference type="AlphaFoldDB" id="G8QV67"/>
<evidence type="ECO:0000256" key="1">
    <source>
        <dbReference type="ARBA" id="ARBA00023239"/>
    </source>
</evidence>
<dbReference type="Gene3D" id="3.10.129.10">
    <property type="entry name" value="Hotdog Thioesterase"/>
    <property type="match status" value="1"/>
</dbReference>
<dbReference type="InterPro" id="IPR029069">
    <property type="entry name" value="HotDog_dom_sf"/>
</dbReference>
<dbReference type="OrthoDB" id="9772788at2"/>
<dbReference type="GO" id="GO:0016829">
    <property type="term" value="F:lyase activity"/>
    <property type="evidence" value="ECO:0007669"/>
    <property type="project" value="UniProtKB-KW"/>
</dbReference>
<reference evidence="2 3" key="1">
    <citation type="submission" date="2011-11" db="EMBL/GenBank/DDBJ databases">
        <title>Complete sequence of Spirochaeta sp. grapes.</title>
        <authorList>
            <consortium name="US DOE Joint Genome Institute"/>
            <person name="Lucas S."/>
            <person name="Han J."/>
            <person name="Lapidus A."/>
            <person name="Cheng J.-F."/>
            <person name="Goodwin L."/>
            <person name="Pitluck S."/>
            <person name="Peters L."/>
            <person name="Ovchinnikova G."/>
            <person name="Munk A.C."/>
            <person name="Detter J.C."/>
            <person name="Han C."/>
            <person name="Tapia R."/>
            <person name="Land M."/>
            <person name="Hauser L."/>
            <person name="Kyrpides N."/>
            <person name="Ivanova N."/>
            <person name="Pagani I."/>
            <person name="Ritalahtilisa K."/>
            <person name="Loeffler F."/>
            <person name="Woyke T."/>
        </authorList>
    </citation>
    <scope>NUCLEOTIDE SEQUENCE [LARGE SCALE GENOMIC DNA]</scope>
    <source>
        <strain evidence="3">ATCC BAA-1885 / DSM 22778 / Grapes</strain>
    </source>
</reference>
<name>G8QV67_SPHPG</name>
<dbReference type="InterPro" id="IPR013114">
    <property type="entry name" value="FabA_FabZ"/>
</dbReference>
<dbReference type="PANTHER" id="PTHR30272">
    <property type="entry name" value="3-HYDROXYACYL-[ACYL-CARRIER-PROTEIN] DEHYDRATASE"/>
    <property type="match status" value="1"/>
</dbReference>
<dbReference type="NCBIfam" id="NF000582">
    <property type="entry name" value="PRK00006.1"/>
    <property type="match status" value="1"/>
</dbReference>
<protein>
    <submittedName>
        <fullName evidence="2">3-hydroxymyristoyl/3-hydroxydecanoyl-(Acyl carrier protein) dehydratase</fullName>
    </submittedName>
</protein>
<dbReference type="eggNOG" id="COG0764">
    <property type="taxonomic scope" value="Bacteria"/>
</dbReference>
<dbReference type="SUPFAM" id="SSF54637">
    <property type="entry name" value="Thioesterase/thiol ester dehydrase-isomerase"/>
    <property type="match status" value="1"/>
</dbReference>
<keyword evidence="3" id="KW-1185">Reference proteome</keyword>
<accession>G8QV67</accession>
<sequence>MSDEFEPLEQLIPHRSPFLFVDELIECDNDHTVGQRLFTEKDFFFEGHFPGYPVVPGVILVETMAQCGGAGLVQAGILPHGAFFVLGTVDKAKFRNLVRPGDTIRIEVQNVRVSLNMVRQSGVITVNGLKAAEASWMCIVGKGKDSN</sequence>
<proteinExistence type="predicted"/>
<dbReference type="RefSeq" id="WP_014270151.1">
    <property type="nucleotide sequence ID" value="NC_016633.1"/>
</dbReference>
<dbReference type="STRING" id="158190.SpiGrapes_1492"/>
<evidence type="ECO:0000313" key="3">
    <source>
        <dbReference type="Proteomes" id="UP000005632"/>
    </source>
</evidence>